<feature type="transmembrane region" description="Helical" evidence="1">
    <location>
        <begin position="335"/>
        <end position="355"/>
    </location>
</feature>
<proteinExistence type="predicted"/>
<dbReference type="AlphaFoldDB" id="A0A8J6KE73"/>
<keyword evidence="3" id="KW-1185">Reference proteome</keyword>
<accession>A0A8J6KE73</accession>
<keyword evidence="1" id="KW-1133">Transmembrane helix</keyword>
<gene>
    <name evidence="2" type="ORF">GDO78_008632</name>
</gene>
<dbReference type="EMBL" id="WNTK01000004">
    <property type="protein sequence ID" value="KAG9485644.1"/>
    <property type="molecule type" value="Genomic_DNA"/>
</dbReference>
<keyword evidence="1" id="KW-0812">Transmembrane</keyword>
<protein>
    <submittedName>
        <fullName evidence="2">Uncharacterized protein</fullName>
    </submittedName>
</protein>
<comment type="caution">
    <text evidence="2">The sequence shown here is derived from an EMBL/GenBank/DDBJ whole genome shotgun (WGS) entry which is preliminary data.</text>
</comment>
<dbReference type="PANTHER" id="PTHR35083">
    <property type="entry name" value="RGD1565685 PROTEIN"/>
    <property type="match status" value="1"/>
</dbReference>
<sequence length="356" mass="41050">MYGERLYTREALPGNNWASPGCEVNMAQSGLLARLNCREYKNWMKAGHCLLMLQCPLQGYIQREMLAFHQLLAARIRGPTPRRRCQCRAKGKEFQPGCPVCVQWKELILAHHNNRDGEIHWGNSNPSLWPTDYWEVAKVYMPRGQAQKRSPQNCDAAALLNLINTCDYFRIRNRLRVREIIKCRNELMHSSDMMVSSPWLEAFGQKMHDLTAEFTHVPGIVREGERMQEILLSDWNVDKFEIDGIIYAQGPSDIFDLPPYAVEIRLIAQLFQELYLDVEEQGSLTEENENQASKMKKFLSQNEDLKFAFQVDLEWLESVWKNPVPLHGEGWTPTLLSAAVFVAISLALTAIFLHLK</sequence>
<reference evidence="2" key="1">
    <citation type="thesis" date="2020" institute="ProQuest LLC" country="789 East Eisenhower Parkway, Ann Arbor, MI, USA">
        <title>Comparative Genomics and Chromosome Evolution.</title>
        <authorList>
            <person name="Mudd A.B."/>
        </authorList>
    </citation>
    <scope>NUCLEOTIDE SEQUENCE</scope>
    <source>
        <strain evidence="2">HN-11 Male</strain>
        <tissue evidence="2">Kidney and liver</tissue>
    </source>
</reference>
<evidence type="ECO:0000256" key="1">
    <source>
        <dbReference type="SAM" id="Phobius"/>
    </source>
</evidence>
<dbReference type="Pfam" id="PF15112">
    <property type="entry name" value="DUF4559"/>
    <property type="match status" value="1"/>
</dbReference>
<dbReference type="Proteomes" id="UP000770717">
    <property type="component" value="Unassembled WGS sequence"/>
</dbReference>
<evidence type="ECO:0000313" key="2">
    <source>
        <dbReference type="EMBL" id="KAG9485644.1"/>
    </source>
</evidence>
<name>A0A8J6KE73_ELECQ</name>
<dbReference type="PANTHER" id="PTHR35083:SF1">
    <property type="entry name" value="RGD1565685 PROTEIN"/>
    <property type="match status" value="1"/>
</dbReference>
<organism evidence="2 3">
    <name type="scientific">Eleutherodactylus coqui</name>
    <name type="common">Puerto Rican coqui</name>
    <dbReference type="NCBI Taxonomy" id="57060"/>
    <lineage>
        <taxon>Eukaryota</taxon>
        <taxon>Metazoa</taxon>
        <taxon>Chordata</taxon>
        <taxon>Craniata</taxon>
        <taxon>Vertebrata</taxon>
        <taxon>Euteleostomi</taxon>
        <taxon>Amphibia</taxon>
        <taxon>Batrachia</taxon>
        <taxon>Anura</taxon>
        <taxon>Neobatrachia</taxon>
        <taxon>Hyloidea</taxon>
        <taxon>Eleutherodactylidae</taxon>
        <taxon>Eleutherodactylinae</taxon>
        <taxon>Eleutherodactylus</taxon>
        <taxon>Eleutherodactylus</taxon>
    </lineage>
</organism>
<dbReference type="InterPro" id="IPR027897">
    <property type="entry name" value="DUF4559"/>
</dbReference>
<evidence type="ECO:0000313" key="3">
    <source>
        <dbReference type="Proteomes" id="UP000770717"/>
    </source>
</evidence>
<dbReference type="OrthoDB" id="9934809at2759"/>
<keyword evidence="1" id="KW-0472">Membrane</keyword>